<keyword evidence="1" id="KW-0472">Membrane</keyword>
<dbReference type="EMBL" id="JAQQWI010000004">
    <property type="protein sequence ID" value="KAK8036489.1"/>
    <property type="molecule type" value="Genomic_DNA"/>
</dbReference>
<dbReference type="Pfam" id="PF20684">
    <property type="entry name" value="Fung_rhodopsin"/>
    <property type="match status" value="1"/>
</dbReference>
<keyword evidence="1" id="KW-0812">Transmembrane</keyword>
<feature type="transmembrane region" description="Helical" evidence="1">
    <location>
        <begin position="93"/>
        <end position="115"/>
    </location>
</feature>
<gene>
    <name evidence="3" type="ORF">PG991_001626</name>
</gene>
<reference evidence="3 4" key="1">
    <citation type="submission" date="2023-01" db="EMBL/GenBank/DDBJ databases">
        <title>Analysis of 21 Apiospora genomes using comparative genomics revels a genus with tremendous synthesis potential of carbohydrate active enzymes and secondary metabolites.</title>
        <authorList>
            <person name="Sorensen T."/>
        </authorList>
    </citation>
    <scope>NUCLEOTIDE SEQUENCE [LARGE SCALE GENOMIC DNA]</scope>
    <source>
        <strain evidence="3 4">CBS 20057</strain>
    </source>
</reference>
<feature type="domain" description="Rhodopsin" evidence="2">
    <location>
        <begin position="34"/>
        <end position="168"/>
    </location>
</feature>
<evidence type="ECO:0000313" key="3">
    <source>
        <dbReference type="EMBL" id="KAK8036489.1"/>
    </source>
</evidence>
<keyword evidence="1" id="KW-1133">Transmembrane helix</keyword>
<organism evidence="3 4">
    <name type="scientific">Apiospora marii</name>
    <dbReference type="NCBI Taxonomy" id="335849"/>
    <lineage>
        <taxon>Eukaryota</taxon>
        <taxon>Fungi</taxon>
        <taxon>Dikarya</taxon>
        <taxon>Ascomycota</taxon>
        <taxon>Pezizomycotina</taxon>
        <taxon>Sordariomycetes</taxon>
        <taxon>Xylariomycetidae</taxon>
        <taxon>Amphisphaeriales</taxon>
        <taxon>Apiosporaceae</taxon>
        <taxon>Apiospora</taxon>
    </lineage>
</organism>
<evidence type="ECO:0000256" key="1">
    <source>
        <dbReference type="SAM" id="Phobius"/>
    </source>
</evidence>
<dbReference type="Proteomes" id="UP001396898">
    <property type="component" value="Unassembled WGS sequence"/>
</dbReference>
<sequence length="304" mass="33544">MTSYPRTFYNFVTFDVIFATASVYILLNVVVITLRLFSSFKRHGRLAKGDYCGFAATLHFAYNIIFTLAVGFIRLTLLFLFLKLFLQHPLYRVVQGLIVLVIVWVACYIVMAFSCGSAPVKSRMSPYDVASQLCPGFKLGALAQKKVGFSVALTDCVIDVVMFLLPLYPCEAERRSGSASSFSSAYLGTKEATPLGINDVNGVSGTIAWWTMTECSLGNITCNLPIISGYIFQRFFSERAKSLSTQVITIGRKSLRLNPLPPDDTLDQTAVRRTGTAETGSTALSPSTIEHVQLSPLELPRRQI</sequence>
<evidence type="ECO:0000313" key="4">
    <source>
        <dbReference type="Proteomes" id="UP001396898"/>
    </source>
</evidence>
<name>A0ABR1SQ83_9PEZI</name>
<feature type="transmembrane region" description="Helical" evidence="1">
    <location>
        <begin position="58"/>
        <end position="81"/>
    </location>
</feature>
<accession>A0ABR1SQ83</accession>
<proteinExistence type="predicted"/>
<evidence type="ECO:0000259" key="2">
    <source>
        <dbReference type="Pfam" id="PF20684"/>
    </source>
</evidence>
<feature type="transmembrane region" description="Helical" evidence="1">
    <location>
        <begin position="16"/>
        <end position="37"/>
    </location>
</feature>
<dbReference type="InterPro" id="IPR049326">
    <property type="entry name" value="Rhodopsin_dom_fungi"/>
</dbReference>
<comment type="caution">
    <text evidence="3">The sequence shown here is derived from an EMBL/GenBank/DDBJ whole genome shotgun (WGS) entry which is preliminary data.</text>
</comment>
<protein>
    <recommendedName>
        <fullName evidence="2">Rhodopsin domain-containing protein</fullName>
    </recommendedName>
</protein>
<keyword evidence="4" id="KW-1185">Reference proteome</keyword>